<evidence type="ECO:0008006" key="4">
    <source>
        <dbReference type="Google" id="ProtNLM"/>
    </source>
</evidence>
<dbReference type="Proteomes" id="UP001301653">
    <property type="component" value="Unassembled WGS sequence"/>
</dbReference>
<reference evidence="2 3" key="1">
    <citation type="submission" date="2023-12" db="EMBL/GenBank/DDBJ databases">
        <title>Stenotrophomonas guangdongensis sp. nov., isolated from wilted pepper plants (Capsicum annuum).</title>
        <authorList>
            <person name="Qiu M."/>
            <person name="Li Y."/>
            <person name="Liu Q."/>
            <person name="Zhang X."/>
            <person name="Huang Y."/>
            <person name="Guo R."/>
            <person name="Hu M."/>
            <person name="Zhou J."/>
            <person name="Zhou X."/>
        </authorList>
    </citation>
    <scope>NUCLEOTIDE SEQUENCE [LARGE SCALE GENOMIC DNA]</scope>
    <source>
        <strain evidence="2 3">MH1</strain>
    </source>
</reference>
<evidence type="ECO:0000313" key="3">
    <source>
        <dbReference type="Proteomes" id="UP001301653"/>
    </source>
</evidence>
<keyword evidence="3" id="KW-1185">Reference proteome</keyword>
<keyword evidence="1" id="KW-0472">Membrane</keyword>
<organism evidence="2 3">
    <name type="scientific">Stenotrophomonas capsici</name>
    <dbReference type="NCBI Taxonomy" id="3110230"/>
    <lineage>
        <taxon>Bacteria</taxon>
        <taxon>Pseudomonadati</taxon>
        <taxon>Pseudomonadota</taxon>
        <taxon>Gammaproteobacteria</taxon>
        <taxon>Lysobacterales</taxon>
        <taxon>Lysobacteraceae</taxon>
        <taxon>Stenotrophomonas</taxon>
    </lineage>
</organism>
<accession>A0ABU5V595</accession>
<name>A0ABU5V595_9GAMM</name>
<sequence>MSLSDLLDVLDIAEFLTAWRFWLPTFGGAALGLLIYFGGAGGVLPAVLGTGIGLAGVVTGLVWQHRHG</sequence>
<proteinExistence type="predicted"/>
<evidence type="ECO:0000256" key="1">
    <source>
        <dbReference type="SAM" id="Phobius"/>
    </source>
</evidence>
<keyword evidence="1" id="KW-0812">Transmembrane</keyword>
<protein>
    <recommendedName>
        <fullName evidence="4">Transmembrane protein</fullName>
    </recommendedName>
</protein>
<gene>
    <name evidence="2" type="ORF">VA603_09255</name>
</gene>
<evidence type="ECO:0000313" key="2">
    <source>
        <dbReference type="EMBL" id="MEA5667715.1"/>
    </source>
</evidence>
<dbReference type="RefSeq" id="WP_132863695.1">
    <property type="nucleotide sequence ID" value="NZ_JAYFUH010000109.1"/>
</dbReference>
<dbReference type="EMBL" id="JAYFUH010000109">
    <property type="protein sequence ID" value="MEA5667715.1"/>
    <property type="molecule type" value="Genomic_DNA"/>
</dbReference>
<feature type="transmembrane region" description="Helical" evidence="1">
    <location>
        <begin position="43"/>
        <end position="63"/>
    </location>
</feature>
<comment type="caution">
    <text evidence="2">The sequence shown here is derived from an EMBL/GenBank/DDBJ whole genome shotgun (WGS) entry which is preliminary data.</text>
</comment>
<keyword evidence="1" id="KW-1133">Transmembrane helix</keyword>
<feature type="transmembrane region" description="Helical" evidence="1">
    <location>
        <begin position="21"/>
        <end position="37"/>
    </location>
</feature>